<dbReference type="InterPro" id="IPR052165">
    <property type="entry name" value="Membrane_assoc_protease"/>
</dbReference>
<evidence type="ECO:0000313" key="8">
    <source>
        <dbReference type="Proteomes" id="UP001205843"/>
    </source>
</evidence>
<dbReference type="GO" id="GO:0006508">
    <property type="term" value="P:proteolysis"/>
    <property type="evidence" value="ECO:0007669"/>
    <property type="project" value="UniProtKB-KW"/>
</dbReference>
<keyword evidence="7" id="KW-0378">Hydrolase</keyword>
<gene>
    <name evidence="7" type="ORF">J2T57_001131</name>
</gene>
<dbReference type="PANTHER" id="PTHR33507">
    <property type="entry name" value="INNER MEMBRANE PROTEIN YBBJ"/>
    <property type="match status" value="1"/>
</dbReference>
<keyword evidence="7" id="KW-0645">Protease</keyword>
<feature type="transmembrane region" description="Helical" evidence="5">
    <location>
        <begin position="12"/>
        <end position="30"/>
    </location>
</feature>
<evidence type="ECO:0000313" key="7">
    <source>
        <dbReference type="EMBL" id="MCP1674032.1"/>
    </source>
</evidence>
<evidence type="ECO:0000256" key="3">
    <source>
        <dbReference type="ARBA" id="ARBA00022989"/>
    </source>
</evidence>
<evidence type="ECO:0000259" key="6">
    <source>
        <dbReference type="Pfam" id="PF01957"/>
    </source>
</evidence>
<evidence type="ECO:0000256" key="2">
    <source>
        <dbReference type="ARBA" id="ARBA00022692"/>
    </source>
</evidence>
<keyword evidence="4 5" id="KW-0472">Membrane</keyword>
<accession>A0AAE3KFG5</accession>
<evidence type="ECO:0000256" key="1">
    <source>
        <dbReference type="ARBA" id="ARBA00004141"/>
    </source>
</evidence>
<dbReference type="Proteomes" id="UP001205843">
    <property type="component" value="Unassembled WGS sequence"/>
</dbReference>
<dbReference type="Gene3D" id="2.40.50.140">
    <property type="entry name" value="Nucleic acid-binding proteins"/>
    <property type="match status" value="1"/>
</dbReference>
<dbReference type="Pfam" id="PF01957">
    <property type="entry name" value="NfeD"/>
    <property type="match status" value="1"/>
</dbReference>
<keyword evidence="3 5" id="KW-1133">Transmembrane helix</keyword>
<dbReference type="GO" id="GO:0008233">
    <property type="term" value="F:peptidase activity"/>
    <property type="evidence" value="ECO:0007669"/>
    <property type="project" value="UniProtKB-KW"/>
</dbReference>
<dbReference type="InterPro" id="IPR012340">
    <property type="entry name" value="NA-bd_OB-fold"/>
</dbReference>
<name>A0AAE3KFG5_9GAMM</name>
<dbReference type="EMBL" id="JALJXV010000002">
    <property type="protein sequence ID" value="MCP1674032.1"/>
    <property type="molecule type" value="Genomic_DNA"/>
</dbReference>
<reference evidence="7" key="1">
    <citation type="submission" date="2022-03" db="EMBL/GenBank/DDBJ databases">
        <title>Genomic Encyclopedia of Type Strains, Phase III (KMG-III): the genomes of soil and plant-associated and newly described type strains.</title>
        <authorList>
            <person name="Whitman W."/>
        </authorList>
    </citation>
    <scope>NUCLEOTIDE SEQUENCE</scope>
    <source>
        <strain evidence="7">ANL 6-2</strain>
    </source>
</reference>
<protein>
    <submittedName>
        <fullName evidence="7">Membrane protein implicated in regulation of membrane protease activity</fullName>
    </submittedName>
</protein>
<dbReference type="AlphaFoldDB" id="A0AAE3KFG5"/>
<dbReference type="GO" id="GO:0016020">
    <property type="term" value="C:membrane"/>
    <property type="evidence" value="ECO:0007669"/>
    <property type="project" value="UniProtKB-SubCell"/>
</dbReference>
<evidence type="ECO:0000256" key="4">
    <source>
        <dbReference type="ARBA" id="ARBA00023136"/>
    </source>
</evidence>
<keyword evidence="8" id="KW-1185">Reference proteome</keyword>
<comment type="subcellular location">
    <subcellularLocation>
        <location evidence="1">Membrane</location>
        <topology evidence="1">Multi-pass membrane protein</topology>
    </subcellularLocation>
</comment>
<dbReference type="SUPFAM" id="SSF141322">
    <property type="entry name" value="NfeD domain-like"/>
    <property type="match status" value="1"/>
</dbReference>
<keyword evidence="2 5" id="KW-0812">Transmembrane</keyword>
<comment type="caution">
    <text evidence="7">The sequence shown here is derived from an EMBL/GenBank/DDBJ whole genome shotgun (WGS) entry which is preliminary data.</text>
</comment>
<sequence>MTPLLRYSLLQVPGIVFLGALLWWVIGHGWMRLDTAAWIMGLWLIKDAVLYPLYKPALENSPGHGTKAMEGRYGRVVMPLEPRGQIRVSGELWAAVERRRQPIPGGSKVLVVGADGLTLLVEAVKPKQATSAEAGTAGPSQD</sequence>
<dbReference type="InterPro" id="IPR002810">
    <property type="entry name" value="NfeD-like_C"/>
</dbReference>
<proteinExistence type="predicted"/>
<dbReference type="RefSeq" id="WP_253475495.1">
    <property type="nucleotide sequence ID" value="NZ_JALJXV010000002.1"/>
</dbReference>
<organism evidence="7 8">
    <name type="scientific">Natronocella acetinitrilica</name>
    <dbReference type="NCBI Taxonomy" id="414046"/>
    <lineage>
        <taxon>Bacteria</taxon>
        <taxon>Pseudomonadati</taxon>
        <taxon>Pseudomonadota</taxon>
        <taxon>Gammaproteobacteria</taxon>
        <taxon>Chromatiales</taxon>
        <taxon>Ectothiorhodospiraceae</taxon>
        <taxon>Natronocella</taxon>
    </lineage>
</organism>
<feature type="domain" description="NfeD-like C-terminal" evidence="6">
    <location>
        <begin position="67"/>
        <end position="122"/>
    </location>
</feature>
<evidence type="ECO:0000256" key="5">
    <source>
        <dbReference type="SAM" id="Phobius"/>
    </source>
</evidence>